<dbReference type="RefSeq" id="WP_182547240.1">
    <property type="nucleotide sequence ID" value="NZ_JACGXN010000001.1"/>
</dbReference>
<name>A0A839EDN4_9HYPH</name>
<dbReference type="Proteomes" id="UP000549052">
    <property type="component" value="Unassembled WGS sequence"/>
</dbReference>
<comment type="caution">
    <text evidence="1">The sequence shown here is derived from an EMBL/GenBank/DDBJ whole genome shotgun (WGS) entry which is preliminary data.</text>
</comment>
<organism evidence="1 2">
    <name type="scientific">Phyllobacterium myrsinacearum</name>
    <dbReference type="NCBI Taxonomy" id="28101"/>
    <lineage>
        <taxon>Bacteria</taxon>
        <taxon>Pseudomonadati</taxon>
        <taxon>Pseudomonadota</taxon>
        <taxon>Alphaproteobacteria</taxon>
        <taxon>Hyphomicrobiales</taxon>
        <taxon>Phyllobacteriaceae</taxon>
        <taxon>Phyllobacterium</taxon>
    </lineage>
</organism>
<evidence type="ECO:0000313" key="1">
    <source>
        <dbReference type="EMBL" id="MBA8876435.1"/>
    </source>
</evidence>
<proteinExistence type="predicted"/>
<dbReference type="EMBL" id="JACGXN010000001">
    <property type="protein sequence ID" value="MBA8876435.1"/>
    <property type="molecule type" value="Genomic_DNA"/>
</dbReference>
<reference evidence="1 2" key="1">
    <citation type="submission" date="2020-07" db="EMBL/GenBank/DDBJ databases">
        <title>Genomic Encyclopedia of Type Strains, Phase IV (KMG-V): Genome sequencing to study the core and pangenomes of soil and plant-associated prokaryotes.</title>
        <authorList>
            <person name="Whitman W."/>
        </authorList>
    </citation>
    <scope>NUCLEOTIDE SEQUENCE [LARGE SCALE GENOMIC DNA]</scope>
    <source>
        <strain evidence="1 2">AN3</strain>
    </source>
</reference>
<accession>A0A839EDN4</accession>
<evidence type="ECO:0000313" key="2">
    <source>
        <dbReference type="Proteomes" id="UP000549052"/>
    </source>
</evidence>
<keyword evidence="2" id="KW-1185">Reference proteome</keyword>
<gene>
    <name evidence="1" type="ORF">FHW16_000117</name>
</gene>
<dbReference type="AlphaFoldDB" id="A0A839EDN4"/>
<protein>
    <submittedName>
        <fullName evidence="1">Uncharacterized protein</fullName>
    </submittedName>
</protein>
<sequence length="126" mass="13100">MSRLAILLTFLTAFSVGWVPVFAAPARLTQEMSAQYSDGKAEPAMAYHAHGHPCAGVQKHCAGMGKAPHPALCSACIAIPAIALSTITTPSTRMIVPRGAELPLVAQVSAPLSPPPKPELIASYSI</sequence>